<dbReference type="InterPro" id="IPR002582">
    <property type="entry name" value="ACPS"/>
</dbReference>
<evidence type="ECO:0000259" key="9">
    <source>
        <dbReference type="Pfam" id="PF01648"/>
    </source>
</evidence>
<gene>
    <name evidence="8" type="primary">acpS</name>
    <name evidence="10" type="ORF">CUTER_08790</name>
</gene>
<feature type="binding site" evidence="8">
    <location>
        <position position="6"/>
    </location>
    <ligand>
        <name>Mg(2+)</name>
        <dbReference type="ChEBI" id="CHEBI:18420"/>
    </ligand>
</feature>
<comment type="similarity">
    <text evidence="8">Belongs to the P-Pant transferase superfamily. AcpS family.</text>
</comment>
<dbReference type="KEGG" id="cut:CUTER_08790"/>
<dbReference type="InterPro" id="IPR004568">
    <property type="entry name" value="Ppantetheine-prot_Trfase_dom"/>
</dbReference>
<comment type="catalytic activity">
    <reaction evidence="8">
        <text>apo-[ACP] + CoA = holo-[ACP] + adenosine 3',5'-bisphosphate + H(+)</text>
        <dbReference type="Rhea" id="RHEA:12068"/>
        <dbReference type="Rhea" id="RHEA-COMP:9685"/>
        <dbReference type="Rhea" id="RHEA-COMP:9690"/>
        <dbReference type="ChEBI" id="CHEBI:15378"/>
        <dbReference type="ChEBI" id="CHEBI:29999"/>
        <dbReference type="ChEBI" id="CHEBI:57287"/>
        <dbReference type="ChEBI" id="CHEBI:58343"/>
        <dbReference type="ChEBI" id="CHEBI:64479"/>
        <dbReference type="EC" id="2.7.8.7"/>
    </reaction>
</comment>
<dbReference type="NCBIfam" id="NF000831">
    <property type="entry name" value="PRK00070.3-1"/>
    <property type="match status" value="1"/>
</dbReference>
<reference evidence="10 11" key="1">
    <citation type="journal article" date="2015" name="Genome Announc.">
        <title>Virulence Factor Genes Detected in the Complete Genome Sequence of Corynebacterium uterequi DSM 45634, Isolated from the Uterus of a Maiden Mare.</title>
        <authorList>
            <person name="Ruckert C."/>
            <person name="Kriete M."/>
            <person name="Jaenicke S."/>
            <person name="Winkler A."/>
            <person name="Tauch A."/>
        </authorList>
    </citation>
    <scope>NUCLEOTIDE SEQUENCE [LARGE SCALE GENOMIC DNA]</scope>
    <source>
        <strain evidence="10 11">DSM 45634</strain>
    </source>
</reference>
<dbReference type="OrthoDB" id="517356at2"/>
<keyword evidence="7 8" id="KW-0275">Fatty acid biosynthesis</keyword>
<dbReference type="GO" id="GO:0005737">
    <property type="term" value="C:cytoplasm"/>
    <property type="evidence" value="ECO:0007669"/>
    <property type="project" value="UniProtKB-SubCell"/>
</dbReference>
<evidence type="ECO:0000313" key="10">
    <source>
        <dbReference type="EMBL" id="AKK11738.1"/>
    </source>
</evidence>
<comment type="cofactor">
    <cofactor evidence="8">
        <name>Mg(2+)</name>
        <dbReference type="ChEBI" id="CHEBI:18420"/>
    </cofactor>
</comment>
<keyword evidence="1 8" id="KW-0444">Lipid biosynthesis</keyword>
<evidence type="ECO:0000256" key="1">
    <source>
        <dbReference type="ARBA" id="ARBA00022516"/>
    </source>
</evidence>
<dbReference type="GO" id="GO:0008897">
    <property type="term" value="F:holo-[acyl-carrier-protein] synthase activity"/>
    <property type="evidence" value="ECO:0007669"/>
    <property type="project" value="UniProtKB-UniRule"/>
</dbReference>
<name>A0A0G3HII2_9CORY</name>
<keyword evidence="6 8" id="KW-0443">Lipid metabolism</keyword>
<dbReference type="EC" id="2.7.8.7" evidence="8"/>
<dbReference type="PATRIC" id="fig|1072256.5.peg.1738"/>
<evidence type="ECO:0000256" key="8">
    <source>
        <dbReference type="HAMAP-Rule" id="MF_00101"/>
    </source>
</evidence>
<dbReference type="NCBIfam" id="TIGR00556">
    <property type="entry name" value="pantethn_trn"/>
    <property type="match status" value="1"/>
</dbReference>
<evidence type="ECO:0000256" key="3">
    <source>
        <dbReference type="ARBA" id="ARBA00022723"/>
    </source>
</evidence>
<evidence type="ECO:0000256" key="7">
    <source>
        <dbReference type="ARBA" id="ARBA00023160"/>
    </source>
</evidence>
<keyword evidence="11" id="KW-1185">Reference proteome</keyword>
<evidence type="ECO:0000313" key="11">
    <source>
        <dbReference type="Proteomes" id="UP000035548"/>
    </source>
</evidence>
<evidence type="ECO:0000256" key="4">
    <source>
        <dbReference type="ARBA" id="ARBA00022832"/>
    </source>
</evidence>
<protein>
    <recommendedName>
        <fullName evidence="8">Holo-[acyl-carrier-protein] synthase</fullName>
        <shortName evidence="8">Holo-ACP synthase</shortName>
        <ecNumber evidence="8">2.7.8.7</ecNumber>
    </recommendedName>
    <alternativeName>
        <fullName evidence="8">4'-phosphopantetheinyl transferase AcpS</fullName>
    </alternativeName>
</protein>
<keyword evidence="8" id="KW-0963">Cytoplasm</keyword>
<sequence length="135" mass="14406">MSIGIDAVNIPAFAEQLRAPGTTFSEVFSARELRLARSRPDYAAHLAGRWAAKEAFIKAWSQRMYGTAPVMGRDDVHFCEIEVVADPWGRVAIELSGDVAEAVSGCLGPVETALSISHDGDYAVAVCQLLAAGRG</sequence>
<dbReference type="RefSeq" id="WP_047260083.1">
    <property type="nucleotide sequence ID" value="NZ_CP011546.1"/>
</dbReference>
<dbReference type="Pfam" id="PF01648">
    <property type="entry name" value="ACPS"/>
    <property type="match status" value="1"/>
</dbReference>
<evidence type="ECO:0000256" key="5">
    <source>
        <dbReference type="ARBA" id="ARBA00022842"/>
    </source>
</evidence>
<dbReference type="HAMAP" id="MF_00101">
    <property type="entry name" value="AcpS"/>
    <property type="match status" value="1"/>
</dbReference>
<dbReference type="Proteomes" id="UP000035548">
    <property type="component" value="Chromosome"/>
</dbReference>
<proteinExistence type="inferred from homology"/>
<dbReference type="STRING" id="1072256.CUTER_08790"/>
<keyword evidence="4 8" id="KW-0276">Fatty acid metabolism</keyword>
<dbReference type="EMBL" id="CP011546">
    <property type="protein sequence ID" value="AKK11738.1"/>
    <property type="molecule type" value="Genomic_DNA"/>
</dbReference>
<comment type="subcellular location">
    <subcellularLocation>
        <location evidence="8">Cytoplasm</location>
    </subcellularLocation>
</comment>
<dbReference type="GO" id="GO:0006633">
    <property type="term" value="P:fatty acid biosynthetic process"/>
    <property type="evidence" value="ECO:0007669"/>
    <property type="project" value="UniProtKB-UniRule"/>
</dbReference>
<keyword evidence="3 8" id="KW-0479">Metal-binding</keyword>
<evidence type="ECO:0000256" key="6">
    <source>
        <dbReference type="ARBA" id="ARBA00023098"/>
    </source>
</evidence>
<dbReference type="SUPFAM" id="SSF56214">
    <property type="entry name" value="4'-phosphopantetheinyl transferase"/>
    <property type="match status" value="1"/>
</dbReference>
<dbReference type="InterPro" id="IPR037143">
    <property type="entry name" value="4-PPantetheinyl_Trfase_dom_sf"/>
</dbReference>
<dbReference type="GO" id="GO:0000287">
    <property type="term" value="F:magnesium ion binding"/>
    <property type="evidence" value="ECO:0007669"/>
    <property type="project" value="UniProtKB-UniRule"/>
</dbReference>
<keyword evidence="2 8" id="KW-0808">Transferase</keyword>
<dbReference type="AlphaFoldDB" id="A0A0G3HII2"/>
<feature type="domain" description="4'-phosphopantetheinyl transferase" evidence="9">
    <location>
        <begin position="2"/>
        <end position="127"/>
    </location>
</feature>
<evidence type="ECO:0000256" key="2">
    <source>
        <dbReference type="ARBA" id="ARBA00022679"/>
    </source>
</evidence>
<organism evidence="10 11">
    <name type="scientific">Corynebacterium uterequi</name>
    <dbReference type="NCBI Taxonomy" id="1072256"/>
    <lineage>
        <taxon>Bacteria</taxon>
        <taxon>Bacillati</taxon>
        <taxon>Actinomycetota</taxon>
        <taxon>Actinomycetes</taxon>
        <taxon>Mycobacteriales</taxon>
        <taxon>Corynebacteriaceae</taxon>
        <taxon>Corynebacterium</taxon>
    </lineage>
</organism>
<feature type="binding site" evidence="8">
    <location>
        <position position="54"/>
    </location>
    <ligand>
        <name>Mg(2+)</name>
        <dbReference type="ChEBI" id="CHEBI:18420"/>
    </ligand>
</feature>
<dbReference type="Gene3D" id="3.90.470.20">
    <property type="entry name" value="4'-phosphopantetheinyl transferase domain"/>
    <property type="match status" value="1"/>
</dbReference>
<comment type="function">
    <text evidence="8">Transfers the 4'-phosphopantetheine moiety from coenzyme A to a Ser of acyl-carrier-protein.</text>
</comment>
<dbReference type="InterPro" id="IPR008278">
    <property type="entry name" value="4-PPantetheinyl_Trfase_dom"/>
</dbReference>
<reference evidence="11" key="2">
    <citation type="submission" date="2015-05" db="EMBL/GenBank/DDBJ databases">
        <title>Complete genome sequence of Corynebacterium uterequi DSM 45634, isolated from the uterus of a maiden mare.</title>
        <authorList>
            <person name="Ruckert C."/>
            <person name="Albersmeier A."/>
            <person name="Winkler A."/>
            <person name="Tauch A."/>
        </authorList>
    </citation>
    <scope>NUCLEOTIDE SEQUENCE [LARGE SCALE GENOMIC DNA]</scope>
    <source>
        <strain evidence="11">DSM 45634</strain>
    </source>
</reference>
<accession>A0A0G3HII2</accession>
<keyword evidence="5 8" id="KW-0460">Magnesium</keyword>